<feature type="domain" description="Glycoside hydrolase family 2 catalytic" evidence="1">
    <location>
        <begin position="91"/>
        <end position="239"/>
    </location>
</feature>
<protein>
    <submittedName>
        <fullName evidence="2">Endo-beta-mannanase</fullName>
    </submittedName>
</protein>
<gene>
    <name evidence="2" type="ORF">SAMEA44541418_00961</name>
</gene>
<dbReference type="GO" id="GO:0005975">
    <property type="term" value="P:carbohydrate metabolic process"/>
    <property type="evidence" value="ECO:0007669"/>
    <property type="project" value="InterPro"/>
</dbReference>
<evidence type="ECO:0000259" key="1">
    <source>
        <dbReference type="Pfam" id="PF02836"/>
    </source>
</evidence>
<name>A0AAX2GZF4_9FLAO</name>
<dbReference type="Proteomes" id="UP000215539">
    <property type="component" value="Chromosome 1"/>
</dbReference>
<dbReference type="SUPFAM" id="SSF51445">
    <property type="entry name" value="(Trans)glycosidases"/>
    <property type="match status" value="1"/>
</dbReference>
<proteinExistence type="predicted"/>
<sequence>MRNKILSIIFAGFVAIGCNNPKKTQPQQQAAPAKVTIEKENGKFSLMVNGAPFYIKGAGLEFGDVAALAKHGGNAFRTWRVDNGQRSAKEILDEAQKNGLMVMMGIEVARERHGFDYNDSVAVRQQKERIRKEVTALKDHPALLLWGIGNELNLEYTNPKVWDAVNDLSKMIHAIDPNHLTTTSLAGITQENITLIKERCPDLDLLSVQLYGDLGELPTKIRQYGWEKAYIVTEWGATGYWEVPTTAWKAPVEEHSSVKAANYLKRYNEAIAKDTDQCVGSFVFLWGNKQERTPTWFGIFLEDGSETESVDVMHYLWNGKYPDNQSPKLQSFTLNGKTAYDNITLQAGTTCTAQANISDPDSDPLSIRWELLREATDLRSGGDVEARPEAVPITAMKGEGRHITFKAPSKGAYRLFVYGYDGKGHAATANIPFLIK</sequence>
<dbReference type="RefSeq" id="WP_143325004.1">
    <property type="nucleotide sequence ID" value="NZ_CP014227.1"/>
</dbReference>
<evidence type="ECO:0000313" key="2">
    <source>
        <dbReference type="EMBL" id="SNV08016.1"/>
    </source>
</evidence>
<accession>A0AAX2GZF4</accession>
<evidence type="ECO:0000313" key="3">
    <source>
        <dbReference type="Proteomes" id="UP000215539"/>
    </source>
</evidence>
<dbReference type="InterPro" id="IPR017853">
    <property type="entry name" value="GH"/>
</dbReference>
<dbReference type="AlphaFoldDB" id="A0AAX2GZF4"/>
<organism evidence="2 3">
    <name type="scientific">Capnocytophaga haemolytica</name>
    <dbReference type="NCBI Taxonomy" id="45243"/>
    <lineage>
        <taxon>Bacteria</taxon>
        <taxon>Pseudomonadati</taxon>
        <taxon>Bacteroidota</taxon>
        <taxon>Flavobacteriia</taxon>
        <taxon>Flavobacteriales</taxon>
        <taxon>Flavobacteriaceae</taxon>
        <taxon>Capnocytophaga</taxon>
    </lineage>
</organism>
<dbReference type="Pfam" id="PF02836">
    <property type="entry name" value="Glyco_hydro_2_C"/>
    <property type="match status" value="1"/>
</dbReference>
<dbReference type="EMBL" id="LT906449">
    <property type="protein sequence ID" value="SNV08016.1"/>
    <property type="molecule type" value="Genomic_DNA"/>
</dbReference>
<dbReference type="InterPro" id="IPR006103">
    <property type="entry name" value="Glyco_hydro_2_cat"/>
</dbReference>
<dbReference type="GO" id="GO:0004553">
    <property type="term" value="F:hydrolase activity, hydrolyzing O-glycosyl compounds"/>
    <property type="evidence" value="ECO:0007669"/>
    <property type="project" value="InterPro"/>
</dbReference>
<dbReference type="PROSITE" id="PS51257">
    <property type="entry name" value="PROKAR_LIPOPROTEIN"/>
    <property type="match status" value="1"/>
</dbReference>
<dbReference type="Gene3D" id="3.20.20.80">
    <property type="entry name" value="Glycosidases"/>
    <property type="match status" value="1"/>
</dbReference>
<reference evidence="2 3" key="1">
    <citation type="submission" date="2017-06" db="EMBL/GenBank/DDBJ databases">
        <authorList>
            <consortium name="Pathogen Informatics"/>
        </authorList>
    </citation>
    <scope>NUCLEOTIDE SEQUENCE [LARGE SCALE GENOMIC DNA]</scope>
    <source>
        <strain evidence="2 3">NCTC12947</strain>
    </source>
</reference>